<feature type="transmembrane region" description="Helical" evidence="1">
    <location>
        <begin position="14"/>
        <end position="32"/>
    </location>
</feature>
<feature type="transmembrane region" description="Helical" evidence="1">
    <location>
        <begin position="69"/>
        <end position="94"/>
    </location>
</feature>
<feature type="transmembrane region" description="Helical" evidence="1">
    <location>
        <begin position="160"/>
        <end position="186"/>
    </location>
</feature>
<dbReference type="EMBL" id="CP101751">
    <property type="protein sequence ID" value="UUC45472.1"/>
    <property type="molecule type" value="Genomic_DNA"/>
</dbReference>
<feature type="transmembrane region" description="Helical" evidence="1">
    <location>
        <begin position="124"/>
        <end position="148"/>
    </location>
</feature>
<evidence type="ECO:0008006" key="4">
    <source>
        <dbReference type="Google" id="ProtNLM"/>
    </source>
</evidence>
<accession>A0ABY5ITI4</accession>
<reference evidence="2" key="1">
    <citation type="submission" date="2022-07" db="EMBL/GenBank/DDBJ databases">
        <title>Isolation, identification, and degradation of a PFOSA degrading strain from sewage treatment plant.</title>
        <authorList>
            <person name="Zhang L."/>
            <person name="Huo Y."/>
        </authorList>
    </citation>
    <scope>NUCLEOTIDE SEQUENCE</scope>
    <source>
        <strain evidence="2">C1</strain>
    </source>
</reference>
<dbReference type="Proteomes" id="UP001059844">
    <property type="component" value="Chromosome"/>
</dbReference>
<evidence type="ECO:0000313" key="2">
    <source>
        <dbReference type="EMBL" id="UUC45472.1"/>
    </source>
</evidence>
<feature type="transmembrane region" description="Helical" evidence="1">
    <location>
        <begin position="409"/>
        <end position="425"/>
    </location>
</feature>
<keyword evidence="3" id="KW-1185">Reference proteome</keyword>
<gene>
    <name evidence="2" type="ORF">NOX80_17850</name>
</gene>
<organism evidence="2 3">
    <name type="scientific">Flavobacterium cerinum</name>
    <dbReference type="NCBI Taxonomy" id="2502784"/>
    <lineage>
        <taxon>Bacteria</taxon>
        <taxon>Pseudomonadati</taxon>
        <taxon>Bacteroidota</taxon>
        <taxon>Flavobacteriia</taxon>
        <taxon>Flavobacteriales</taxon>
        <taxon>Flavobacteriaceae</taxon>
        <taxon>Flavobacterium</taxon>
    </lineage>
</organism>
<feature type="transmembrane region" description="Helical" evidence="1">
    <location>
        <begin position="350"/>
        <end position="373"/>
    </location>
</feature>
<keyword evidence="1" id="KW-0812">Transmembrane</keyword>
<keyword evidence="1" id="KW-1133">Transmembrane helix</keyword>
<name>A0ABY5ITI4_9FLAO</name>
<keyword evidence="1" id="KW-0472">Membrane</keyword>
<proteinExistence type="predicted"/>
<sequence length="437" mass="51336">MIKRFLHFILAKPLLSLLLLSILIRLFCLALYQHITIFPDSGGYIDLGQLLSDFDLSGYNGQRSPGYPFLLFLAGNHLKIVLVLQFIIGIYTTVLVYKNLLLLKFNTVTSFFTALLLNNFLHVIFYETAILTESLTLFVIILIINLYLKFFENGSLSKLLLLSLAFGFLVLIKPFYFFLPFLFYGISVLKNFTIRTIINKRIVILFFPIITFFGWSYINKINTGYFVPTTFYGINIAQNCVYFAEKTPDEFKTIRDIYLKHREIAKKENQDVAMSIWFAYDELEKTTNLSFVDLSYQLDRFSKVAIRNNPVDYLYQVVCISWVDFWKVDIYWNYNDFKIPYANKMLIGIWYIQFALLQLFKIVFVLLIPVQLYEFIIRKKISHELVFTVIIFVTSVLQAIVTYGTNSRFSYPFEFIMVTVVLLFAQRKGYLNRLLQR</sequence>
<dbReference type="RefSeq" id="WP_256551167.1">
    <property type="nucleotide sequence ID" value="NZ_CP101751.1"/>
</dbReference>
<evidence type="ECO:0000256" key="1">
    <source>
        <dbReference type="SAM" id="Phobius"/>
    </source>
</evidence>
<protein>
    <recommendedName>
        <fullName evidence="4">Glycosyltransferase RgtA/B/C/D-like domain-containing protein</fullName>
    </recommendedName>
</protein>
<evidence type="ECO:0000313" key="3">
    <source>
        <dbReference type="Proteomes" id="UP001059844"/>
    </source>
</evidence>
<feature type="transmembrane region" description="Helical" evidence="1">
    <location>
        <begin position="385"/>
        <end position="403"/>
    </location>
</feature>
<feature type="transmembrane region" description="Helical" evidence="1">
    <location>
        <begin position="198"/>
        <end position="218"/>
    </location>
</feature>